<gene>
    <name evidence="4" type="ORF">HPS36_03830</name>
</gene>
<accession>A0A7D4D320</accession>
<organism evidence="4 5">
    <name type="scientific">Halorubrum salinarum</name>
    <dbReference type="NCBI Taxonomy" id="2739057"/>
    <lineage>
        <taxon>Archaea</taxon>
        <taxon>Methanobacteriati</taxon>
        <taxon>Methanobacteriota</taxon>
        <taxon>Stenosarchaea group</taxon>
        <taxon>Halobacteria</taxon>
        <taxon>Halobacteriales</taxon>
        <taxon>Haloferacaceae</taxon>
        <taxon>Halorubrum</taxon>
    </lineage>
</organism>
<dbReference type="GO" id="GO:0000160">
    <property type="term" value="P:phosphorelay signal transduction system"/>
    <property type="evidence" value="ECO:0007669"/>
    <property type="project" value="InterPro"/>
</dbReference>
<evidence type="ECO:0000259" key="3">
    <source>
        <dbReference type="PROSITE" id="PS50110"/>
    </source>
</evidence>
<feature type="domain" description="Response regulatory" evidence="3">
    <location>
        <begin position="6"/>
        <end position="115"/>
    </location>
</feature>
<feature type="modified residue" description="4-aspartylphosphate" evidence="2">
    <location>
        <position position="53"/>
    </location>
</feature>
<dbReference type="GeneID" id="55594102"/>
<dbReference type="Pfam" id="PF00072">
    <property type="entry name" value="Response_reg"/>
    <property type="match status" value="1"/>
</dbReference>
<dbReference type="PANTHER" id="PTHR44591">
    <property type="entry name" value="STRESS RESPONSE REGULATOR PROTEIN 1"/>
    <property type="match status" value="1"/>
</dbReference>
<keyword evidence="1 2" id="KW-0597">Phosphoprotein</keyword>
<evidence type="ECO:0000256" key="2">
    <source>
        <dbReference type="PROSITE-ProRule" id="PRU00169"/>
    </source>
</evidence>
<evidence type="ECO:0000313" key="4">
    <source>
        <dbReference type="EMBL" id="QKG92022.1"/>
    </source>
</evidence>
<dbReference type="PANTHER" id="PTHR44591:SF3">
    <property type="entry name" value="RESPONSE REGULATORY DOMAIN-CONTAINING PROTEIN"/>
    <property type="match status" value="1"/>
</dbReference>
<dbReference type="Gene3D" id="3.40.50.2300">
    <property type="match status" value="1"/>
</dbReference>
<keyword evidence="5" id="KW-1185">Reference proteome</keyword>
<dbReference type="InterPro" id="IPR050595">
    <property type="entry name" value="Bact_response_regulator"/>
</dbReference>
<reference evidence="4 5" key="1">
    <citation type="submission" date="2020-05" db="EMBL/GenBank/DDBJ databases">
        <title>Halorubrum RHB-C sp.nov., an extremely halophilic archaeon isolated from solar salt farm.</title>
        <authorList>
            <person name="Ho H."/>
            <person name="Danganan R.E."/>
            <person name="Dedeles G.R."/>
            <person name="Kim S.-G."/>
        </authorList>
    </citation>
    <scope>NUCLEOTIDE SEQUENCE [LARGE SCALE GENOMIC DNA]</scope>
    <source>
        <strain evidence="4 5">RHB-C</strain>
    </source>
</reference>
<sequence length="122" mass="13702">MTAEKIILLVEDNDDLASLYQHYLINAYRVRLAQTGKEAIRKATPAVDLIILDYKLPDMLGTDVYDQLRANGSTTPVVLISGSDPESLPDRADPVTWLTKPFYKEKLHNTVQKELSPTEESV</sequence>
<dbReference type="PROSITE" id="PS50110">
    <property type="entry name" value="RESPONSE_REGULATORY"/>
    <property type="match status" value="1"/>
</dbReference>
<dbReference type="InterPro" id="IPR001789">
    <property type="entry name" value="Sig_transdc_resp-reg_receiver"/>
</dbReference>
<protein>
    <submittedName>
        <fullName evidence="4">Response regulator</fullName>
    </submittedName>
</protein>
<evidence type="ECO:0000256" key="1">
    <source>
        <dbReference type="ARBA" id="ARBA00022553"/>
    </source>
</evidence>
<dbReference type="EMBL" id="CP053941">
    <property type="protein sequence ID" value="QKG92022.1"/>
    <property type="molecule type" value="Genomic_DNA"/>
</dbReference>
<proteinExistence type="predicted"/>
<dbReference type="SMART" id="SM00448">
    <property type="entry name" value="REC"/>
    <property type="match status" value="1"/>
</dbReference>
<name>A0A7D4D320_9EURY</name>
<dbReference type="Proteomes" id="UP000505020">
    <property type="component" value="Chromosome"/>
</dbReference>
<evidence type="ECO:0000313" key="5">
    <source>
        <dbReference type="Proteomes" id="UP000505020"/>
    </source>
</evidence>
<dbReference type="InterPro" id="IPR011006">
    <property type="entry name" value="CheY-like_superfamily"/>
</dbReference>
<dbReference type="AlphaFoldDB" id="A0A7D4D320"/>
<dbReference type="SUPFAM" id="SSF52172">
    <property type="entry name" value="CheY-like"/>
    <property type="match status" value="1"/>
</dbReference>
<dbReference type="KEGG" id="hsai:HPS36_03830"/>
<dbReference type="RefSeq" id="WP_173228571.1">
    <property type="nucleotide sequence ID" value="NZ_CP053941.1"/>
</dbReference>